<evidence type="ECO:0000313" key="3">
    <source>
        <dbReference type="Proteomes" id="UP000334340"/>
    </source>
</evidence>
<dbReference type="GO" id="GO:0005886">
    <property type="term" value="C:plasma membrane"/>
    <property type="evidence" value="ECO:0007669"/>
    <property type="project" value="TreeGrafter"/>
</dbReference>
<dbReference type="InterPro" id="IPR001036">
    <property type="entry name" value="Acrflvin-R"/>
</dbReference>
<dbReference type="EMBL" id="CABIKM010000026">
    <property type="protein sequence ID" value="VUZ85338.1"/>
    <property type="molecule type" value="Genomic_DNA"/>
</dbReference>
<dbReference type="AlphaFoldDB" id="A0A564ZLA3"/>
<dbReference type="SUPFAM" id="SSF82714">
    <property type="entry name" value="Multidrug efflux transporter AcrB TolC docking domain, DN and DC subdomains"/>
    <property type="match status" value="2"/>
</dbReference>
<dbReference type="Gene3D" id="3.30.70.1430">
    <property type="entry name" value="Multidrug efflux transporter AcrB pore domain"/>
    <property type="match status" value="2"/>
</dbReference>
<feature type="transmembrane region" description="Helical" evidence="1">
    <location>
        <begin position="931"/>
        <end position="950"/>
    </location>
</feature>
<accession>A0A564ZLA3</accession>
<reference evidence="2 3" key="1">
    <citation type="submission" date="2019-07" db="EMBL/GenBank/DDBJ databases">
        <authorList>
            <person name="Cremers G."/>
        </authorList>
    </citation>
    <scope>NUCLEOTIDE SEQUENCE [LARGE SCALE GENOMIC DNA]</scope>
</reference>
<feature type="transmembrane region" description="Helical" evidence="1">
    <location>
        <begin position="987"/>
        <end position="1006"/>
    </location>
</feature>
<feature type="transmembrane region" description="Helical" evidence="1">
    <location>
        <begin position="380"/>
        <end position="400"/>
    </location>
</feature>
<dbReference type="Gene3D" id="1.20.1640.10">
    <property type="entry name" value="Multidrug efflux transporter AcrB transmembrane domain"/>
    <property type="match status" value="2"/>
</dbReference>
<feature type="transmembrane region" description="Helical" evidence="1">
    <location>
        <begin position="492"/>
        <end position="514"/>
    </location>
</feature>
<dbReference type="Gene3D" id="3.30.2090.10">
    <property type="entry name" value="Multidrug efflux transporter AcrB TolC docking domain, DN and DC subdomains"/>
    <property type="match status" value="2"/>
</dbReference>
<dbReference type="SUPFAM" id="SSF82866">
    <property type="entry name" value="Multidrug efflux transporter AcrB transmembrane domain"/>
    <property type="match status" value="2"/>
</dbReference>
<dbReference type="Pfam" id="PF00873">
    <property type="entry name" value="ACR_tran"/>
    <property type="match status" value="1"/>
</dbReference>
<keyword evidence="1" id="KW-0472">Membrane</keyword>
<protein>
    <submittedName>
        <fullName evidence="2">Multidrug transporter AcrB</fullName>
    </submittedName>
</protein>
<keyword evidence="3" id="KW-1185">Reference proteome</keyword>
<dbReference type="InterPro" id="IPR027463">
    <property type="entry name" value="AcrB_DN_DC_subdom"/>
</dbReference>
<dbReference type="PANTHER" id="PTHR32063:SF16">
    <property type="entry name" value="CATION EFFLUX SYSTEM (ACRB_ACRD_ACRF FAMILY)"/>
    <property type="match status" value="1"/>
</dbReference>
<feature type="transmembrane region" description="Helical" evidence="1">
    <location>
        <begin position="355"/>
        <end position="374"/>
    </location>
</feature>
<feature type="transmembrane region" description="Helical" evidence="1">
    <location>
        <begin position="459"/>
        <end position="480"/>
    </location>
</feature>
<dbReference type="Gene3D" id="3.30.70.1440">
    <property type="entry name" value="Multidrug efflux transporter AcrB pore domain"/>
    <property type="match status" value="1"/>
</dbReference>
<keyword evidence="1" id="KW-1133">Transmembrane helix</keyword>
<dbReference type="SUPFAM" id="SSF82693">
    <property type="entry name" value="Multidrug efflux transporter AcrB pore domain, PN1, PN2, PC1 and PC2 subdomains"/>
    <property type="match status" value="3"/>
</dbReference>
<feature type="transmembrane region" description="Helical" evidence="1">
    <location>
        <begin position="957"/>
        <end position="981"/>
    </location>
</feature>
<organism evidence="2 3">
    <name type="scientific">Candidatus Methylomirabilis lanthanidiphila</name>
    <dbReference type="NCBI Taxonomy" id="2211376"/>
    <lineage>
        <taxon>Bacteria</taxon>
        <taxon>Candidatus Methylomirabilota</taxon>
        <taxon>Candidatus Methylomirabilia</taxon>
        <taxon>Candidatus Methylomirabilales</taxon>
        <taxon>Candidatus Methylomirabilaceae</taxon>
        <taxon>Candidatus Methylomirabilis</taxon>
    </lineage>
</organism>
<proteinExistence type="predicted"/>
<keyword evidence="1" id="KW-0812">Transmembrane</keyword>
<dbReference type="Proteomes" id="UP000334340">
    <property type="component" value="Unassembled WGS sequence"/>
</dbReference>
<dbReference type="GO" id="GO:0042910">
    <property type="term" value="F:xenobiotic transmembrane transporter activity"/>
    <property type="evidence" value="ECO:0007669"/>
    <property type="project" value="TreeGrafter"/>
</dbReference>
<feature type="transmembrane region" description="Helical" evidence="1">
    <location>
        <begin position="567"/>
        <end position="589"/>
    </location>
</feature>
<evidence type="ECO:0000256" key="1">
    <source>
        <dbReference type="SAM" id="Phobius"/>
    </source>
</evidence>
<dbReference type="Gene3D" id="3.30.70.1320">
    <property type="entry name" value="Multidrug efflux transporter AcrB pore domain like"/>
    <property type="match status" value="1"/>
</dbReference>
<dbReference type="PRINTS" id="PR00702">
    <property type="entry name" value="ACRIFLAVINRP"/>
</dbReference>
<dbReference type="PANTHER" id="PTHR32063">
    <property type="match status" value="1"/>
</dbReference>
<name>A0A564ZLA3_9BACT</name>
<sequence length="1101" mass="121360">MKAPHSLMEAIVRAFVDSKLTPLIIVATLLLGAFAILATPREEEPQIIVPMMDVFVEMPGASTKEVEERVTIPMEKKLTEIPGVEYIYSTSMPGMSMAVVRFYVGQDEEDSIVKLYNKLYSHLNLIPPGASQPLIKPRSIDDVPILALTLWSDRYDHYTLRRVAAQLDDQIKDVQDISETTLIGGQRRQLRIVLDPTRMAAFRVDPTGLIASLQRGNQALPAGSFARGNTEYLVKVEGFFASPDEVGRLVIGAWNDRPVYLQDVAEVQDDPEEVSDYVLFTPGAASMKKGIDAPKRPYPAVTIAVAKRKGTNAVTVAERVLAKVESLKGRLIPSDLHVTVTRNYGETAQEKSNELLEHLLIAVVSVTILIALFLGGRAALVVLIAVPVTLALTLLIYYLYGYTLNRVTLFALIFSIGLLVDDPIVDVENIVRHYHLPENRGRSILEITVEAVNEVRSPLILATFAVVFAILPMAFVRGLMGPYMRPIPVGSSAAMLFSMAVAFIITPWAAYRLLRQQAEPLGREGRLARWLSRFSPRRGPRAEEGNDEGWTTRLYRRIMTPLILSRWRSMVFLGGVGLLLVGAVFLLFIKAVRVKMLPFDNKSEFQIIIDMAEGTALEETARVARAIGDELSTVPEVTDYTLYIGTASPYNFNGLVRHYFLRKGPHVADLQVNLAPKGERSAQSHEIAKAIRPRVQAIAARYGARVKVAEVPPGPPVLQTLVAEVYGPDYGRQIDVARTIRELFEQTPGVVDVDWHVEDPQPKYRFVVDKEKAALNGIPAEQIVRTLNIALGGMGVGLLHLPKEKEDVPLILRLSREKRSSVDDLKALKIASPGGTMVPLAELVRVEETTEPPFIYRKNLKQVVYVTGDVAGEEESPVYAILKLNRAIKAMTIPEGYEIRRYAAQQPFSTGQLSMKWDGEWQITYEVFRDLGLAFAAVLVLIYILVVAWFQSFKTPLVILAPIPLSLIGILPAHGLMGAFFTATSMIGFIAGAGIVVRNSIILVDFTELRRQQGMPLADAVIEAGAVRFRPMLLTASAVVVGSAVILFDPIFQGLAISLMAGELASTFLSRMAVPILYYLSEQGGVSKVGSGTESPLQPTE</sequence>
<evidence type="ECO:0000313" key="2">
    <source>
        <dbReference type="EMBL" id="VUZ85338.1"/>
    </source>
</evidence>
<feature type="transmembrane region" description="Helical" evidence="1">
    <location>
        <begin position="20"/>
        <end position="38"/>
    </location>
</feature>
<gene>
    <name evidence="2" type="ORF">MELA_01721</name>
</gene>